<dbReference type="Gene3D" id="2.60.40.1220">
    <property type="match status" value="1"/>
</dbReference>
<dbReference type="GO" id="GO:0005507">
    <property type="term" value="F:copper ion binding"/>
    <property type="evidence" value="ECO:0007669"/>
    <property type="project" value="InterPro"/>
</dbReference>
<evidence type="ECO:0000313" key="7">
    <source>
        <dbReference type="Proteomes" id="UP000198215"/>
    </source>
</evidence>
<keyword evidence="1" id="KW-0732">Signal</keyword>
<dbReference type="Proteomes" id="UP000198215">
    <property type="component" value="Chromosome I"/>
</dbReference>
<feature type="transmembrane region" description="Helical" evidence="4">
    <location>
        <begin position="31"/>
        <end position="50"/>
    </location>
</feature>
<keyword evidence="4" id="KW-1133">Transmembrane helix</keyword>
<feature type="compositionally biased region" description="Low complexity" evidence="3">
    <location>
        <begin position="205"/>
        <end position="224"/>
    </location>
</feature>
<evidence type="ECO:0000313" key="6">
    <source>
        <dbReference type="EMBL" id="SCG43565.1"/>
    </source>
</evidence>
<evidence type="ECO:0000256" key="2">
    <source>
        <dbReference type="ARBA" id="ARBA00023008"/>
    </source>
</evidence>
<dbReference type="Pfam" id="PF04234">
    <property type="entry name" value="CopC"/>
    <property type="match status" value="1"/>
</dbReference>
<keyword evidence="4" id="KW-0812">Transmembrane</keyword>
<sequence length="236" mass="24041">MQLHPREPSAADPRPVRRLTGAVLSAGRRTLAVATALAAVGIAVAVGAVARQSDAEPARVLAVTPADGTALAATPDQVTLRLSTDADPVLSHVTVRDSAGATVNDGRVRTDGQSGLRQPVRLDRPGDYSVAYHVTFTNGQDDTGVLRFSVGTGVPPRATGEIPDAITDSGEHAHGVDPLGATLLIVDGLVLLGVLVLLMRRRPSGPSHPATAGTPTPAGPTASGPRDRGPSEPPGD</sequence>
<dbReference type="InterPro" id="IPR014755">
    <property type="entry name" value="Cu-Rt/internalin_Ig-like"/>
</dbReference>
<protein>
    <recommendedName>
        <fullName evidence="5">CopC domain-containing protein</fullName>
    </recommendedName>
</protein>
<feature type="region of interest" description="Disordered" evidence="3">
    <location>
        <begin position="202"/>
        <end position="236"/>
    </location>
</feature>
<keyword evidence="2" id="KW-0186">Copper</keyword>
<keyword evidence="4" id="KW-0472">Membrane</keyword>
<proteinExistence type="predicted"/>
<organism evidence="6 7">
    <name type="scientific">Micromonospora coxensis</name>
    <dbReference type="NCBI Taxonomy" id="356852"/>
    <lineage>
        <taxon>Bacteria</taxon>
        <taxon>Bacillati</taxon>
        <taxon>Actinomycetota</taxon>
        <taxon>Actinomycetes</taxon>
        <taxon>Micromonosporales</taxon>
        <taxon>Micromonosporaceae</taxon>
        <taxon>Micromonospora</taxon>
    </lineage>
</organism>
<dbReference type="GO" id="GO:0046688">
    <property type="term" value="P:response to copper ion"/>
    <property type="evidence" value="ECO:0007669"/>
    <property type="project" value="InterPro"/>
</dbReference>
<reference evidence="7" key="1">
    <citation type="submission" date="2016-06" db="EMBL/GenBank/DDBJ databases">
        <authorList>
            <person name="Varghese N."/>
            <person name="Submissions Spin"/>
        </authorList>
    </citation>
    <scope>NUCLEOTIDE SEQUENCE [LARGE SCALE GENOMIC DNA]</scope>
    <source>
        <strain evidence="7">DSM 45161</strain>
    </source>
</reference>
<feature type="transmembrane region" description="Helical" evidence="4">
    <location>
        <begin position="179"/>
        <end position="198"/>
    </location>
</feature>
<dbReference type="SUPFAM" id="SSF81296">
    <property type="entry name" value="E set domains"/>
    <property type="match status" value="1"/>
</dbReference>
<evidence type="ECO:0000256" key="1">
    <source>
        <dbReference type="ARBA" id="ARBA00022729"/>
    </source>
</evidence>
<evidence type="ECO:0000259" key="5">
    <source>
        <dbReference type="Pfam" id="PF04234"/>
    </source>
</evidence>
<name>A0A1C5HC34_9ACTN</name>
<dbReference type="AlphaFoldDB" id="A0A1C5HC34"/>
<evidence type="ECO:0000256" key="3">
    <source>
        <dbReference type="SAM" id="MobiDB-lite"/>
    </source>
</evidence>
<evidence type="ECO:0000256" key="4">
    <source>
        <dbReference type="SAM" id="Phobius"/>
    </source>
</evidence>
<dbReference type="GO" id="GO:0042597">
    <property type="term" value="C:periplasmic space"/>
    <property type="evidence" value="ECO:0007669"/>
    <property type="project" value="InterPro"/>
</dbReference>
<accession>A0A1C5HC34</accession>
<dbReference type="InterPro" id="IPR007348">
    <property type="entry name" value="CopC_dom"/>
</dbReference>
<gene>
    <name evidence="6" type="ORF">GA0070614_1099</name>
</gene>
<dbReference type="EMBL" id="LT607753">
    <property type="protein sequence ID" value="SCG43565.1"/>
    <property type="molecule type" value="Genomic_DNA"/>
</dbReference>
<feature type="domain" description="CopC" evidence="5">
    <location>
        <begin position="59"/>
        <end position="150"/>
    </location>
</feature>
<keyword evidence="7" id="KW-1185">Reference proteome</keyword>
<dbReference type="InterPro" id="IPR014756">
    <property type="entry name" value="Ig_E-set"/>
</dbReference>